<proteinExistence type="predicted"/>
<keyword evidence="2" id="KW-1133">Transmembrane helix</keyword>
<feature type="transmembrane region" description="Helical" evidence="2">
    <location>
        <begin position="679"/>
        <end position="696"/>
    </location>
</feature>
<feature type="transmembrane region" description="Helical" evidence="2">
    <location>
        <begin position="259"/>
        <end position="278"/>
    </location>
</feature>
<feature type="transmembrane region" description="Helical" evidence="2">
    <location>
        <begin position="622"/>
        <end position="644"/>
    </location>
</feature>
<feature type="transmembrane region" description="Helical" evidence="2">
    <location>
        <begin position="463"/>
        <end position="482"/>
    </location>
</feature>
<keyword evidence="4" id="KW-1185">Reference proteome</keyword>
<feature type="transmembrane region" description="Helical" evidence="2">
    <location>
        <begin position="207"/>
        <end position="228"/>
    </location>
</feature>
<feature type="transmembrane region" description="Helical" evidence="2">
    <location>
        <begin position="564"/>
        <end position="585"/>
    </location>
</feature>
<feature type="transmembrane region" description="Helical" evidence="2">
    <location>
        <begin position="740"/>
        <end position="762"/>
    </location>
</feature>
<feature type="transmembrane region" description="Helical" evidence="2">
    <location>
        <begin position="769"/>
        <end position="788"/>
    </location>
</feature>
<feature type="transmembrane region" description="Helical" evidence="2">
    <location>
        <begin position="432"/>
        <end position="456"/>
    </location>
</feature>
<evidence type="ECO:0000256" key="1">
    <source>
        <dbReference type="SAM" id="MobiDB-lite"/>
    </source>
</evidence>
<feature type="transmembrane region" description="Helical" evidence="2">
    <location>
        <begin position="284"/>
        <end position="302"/>
    </location>
</feature>
<feature type="transmembrane region" description="Helical" evidence="2">
    <location>
        <begin position="536"/>
        <end position="558"/>
    </location>
</feature>
<feature type="region of interest" description="Disordered" evidence="1">
    <location>
        <begin position="875"/>
        <end position="910"/>
    </location>
</feature>
<feature type="compositionally biased region" description="Low complexity" evidence="1">
    <location>
        <begin position="883"/>
        <end position="892"/>
    </location>
</feature>
<reference evidence="3" key="1">
    <citation type="submission" date="2021-03" db="EMBL/GenBank/DDBJ databases">
        <title>A new species, PO-11, isolated from a karst cave deposit.</title>
        <authorList>
            <person name="Zhaoxiaoyong W."/>
        </authorList>
    </citation>
    <scope>NUCLEOTIDE SEQUENCE</scope>
    <source>
        <strain evidence="3">PO-11</strain>
    </source>
</reference>
<feature type="transmembrane region" description="Helical" evidence="2">
    <location>
        <begin position="149"/>
        <end position="168"/>
    </location>
</feature>
<feature type="transmembrane region" description="Helical" evidence="2">
    <location>
        <begin position="314"/>
        <end position="336"/>
    </location>
</feature>
<dbReference type="AlphaFoldDB" id="A0A939HAD2"/>
<evidence type="ECO:0000313" key="3">
    <source>
        <dbReference type="EMBL" id="MBO1267174.1"/>
    </source>
</evidence>
<feature type="transmembrane region" description="Helical" evidence="2">
    <location>
        <begin position="391"/>
        <end position="412"/>
    </location>
</feature>
<feature type="transmembrane region" description="Helical" evidence="2">
    <location>
        <begin position="174"/>
        <end position="195"/>
    </location>
</feature>
<feature type="region of interest" description="Disordered" evidence="1">
    <location>
        <begin position="109"/>
        <end position="129"/>
    </location>
</feature>
<feature type="transmembrane region" description="Helical" evidence="2">
    <location>
        <begin position="6"/>
        <end position="23"/>
    </location>
</feature>
<evidence type="ECO:0000256" key="2">
    <source>
        <dbReference type="SAM" id="Phobius"/>
    </source>
</evidence>
<feature type="transmembrane region" description="Helical" evidence="2">
    <location>
        <begin position="597"/>
        <end position="616"/>
    </location>
</feature>
<feature type="transmembrane region" description="Helical" evidence="2">
    <location>
        <begin position="808"/>
        <end position="828"/>
    </location>
</feature>
<dbReference type="Proteomes" id="UP000664164">
    <property type="component" value="Unassembled WGS sequence"/>
</dbReference>
<sequence>MTAMITIMFVVAIALVGFAAGVTRGRKERGSHEAARLVRGNSTGDAGAYRAGYLAGHLAGWRDAAAHEDPRTVPAAGAPAWLPRPSSPVQVSAVRAPSPVARPILPAQPVQPAVASSPHPSTQPAQQLPPEVLLAEQAARREKRDRQNINVTLYVASLLLVAAAALFIGSSLPAVLRFAGVWTITAVFYAGGFVLHAKAPRLKPAAVAFAGTGLALIPVTGLAMYNFALQDGPAAWLVTSAVGTAAYVVAAVRLDSRVLAFLSLSFLVSTAWSGVSMLGGALVWYFASLIGLAVLLTLANLARPRWLPPVYVKPLLVLHPFVVPFVALAATFVPRYLRPGEYTMLMAVSALYFGVMALPPRNTFRLQQFHAARAASTLAVMAGVNDSGAELAYVLLAGLVLLAAQSLGVAFGAQYLSRWFPAGNSVQPGRRWWTDGLLCFGLQLALTVVTAAVVLLNEAQLPVGMPLFLTLGAGLLLAWKLGKQGLLAEWLPVTALVVAVPFVHELGGWAAAALLAAGGAYWLLRAVWSGGPLRRVFVLAGRLGLTLAVPAVATGVLPDALDRSAWVLAAFVAAVTGQLLLEAGLIRAGIRTLAPRLSLAVFAGAGMAALPLVLLAERAPGHHLAATALVVHVLAAAAAGWILFPWAAGRVSSRPGALLAPASLAWGGVLSFAGVSLALGNTVLLVGLLYFAAQGLRPAGTPGRRGHWWAARGVATVLAGTGYLQLLGDGGGLVLAGEELSLAAVAFLALALQMIPSLVAAVRGHNRSLAAIDAAVVLPFMGAAAAVVSLSGRYASGPYLSGVTAESWQAGAAAIVMAASAVAAGYLLRREQFTAVFAPAALLLLLVLRGGHIHDVEILLGSSRRSAWPWCRRRRAGRRRDSTSSPPGSSRRPSPPSWRMTCRPPPPWCP</sequence>
<feature type="transmembrane region" description="Helical" evidence="2">
    <location>
        <begin position="835"/>
        <end position="853"/>
    </location>
</feature>
<feature type="transmembrane region" description="Helical" evidence="2">
    <location>
        <begin position="342"/>
        <end position="359"/>
    </location>
</feature>
<dbReference type="RefSeq" id="WP_207614996.1">
    <property type="nucleotide sequence ID" value="NZ_JAFNLL010000007.1"/>
</dbReference>
<name>A0A939HAD2_9MICC</name>
<dbReference type="EMBL" id="JAFNLL010000007">
    <property type="protein sequence ID" value="MBO1267174.1"/>
    <property type="molecule type" value="Genomic_DNA"/>
</dbReference>
<evidence type="ECO:0000313" key="4">
    <source>
        <dbReference type="Proteomes" id="UP000664164"/>
    </source>
</evidence>
<keyword evidence="2" id="KW-0472">Membrane</keyword>
<comment type="caution">
    <text evidence="3">The sequence shown here is derived from an EMBL/GenBank/DDBJ whole genome shotgun (WGS) entry which is preliminary data.</text>
</comment>
<feature type="transmembrane region" description="Helical" evidence="2">
    <location>
        <begin position="502"/>
        <end position="524"/>
    </location>
</feature>
<feature type="transmembrane region" description="Helical" evidence="2">
    <location>
        <begin position="234"/>
        <end position="252"/>
    </location>
</feature>
<keyword evidence="2" id="KW-0812">Transmembrane</keyword>
<protein>
    <submittedName>
        <fullName evidence="3">Uncharacterized protein</fullName>
    </submittedName>
</protein>
<gene>
    <name evidence="3" type="ORF">J1902_04130</name>
</gene>
<accession>A0A939HAD2</accession>
<organism evidence="3 4">
    <name type="scientific">Arthrobacter cavernae</name>
    <dbReference type="NCBI Taxonomy" id="2817681"/>
    <lineage>
        <taxon>Bacteria</taxon>
        <taxon>Bacillati</taxon>
        <taxon>Actinomycetota</taxon>
        <taxon>Actinomycetes</taxon>
        <taxon>Micrococcales</taxon>
        <taxon>Micrococcaceae</taxon>
        <taxon>Arthrobacter</taxon>
    </lineage>
</organism>